<protein>
    <submittedName>
        <fullName evidence="3">Mechanosensitive ion channel protein 10-like</fullName>
    </submittedName>
</protein>
<dbReference type="GO" id="GO:0006820">
    <property type="term" value="P:monoatomic anion transport"/>
    <property type="evidence" value="ECO:0007669"/>
    <property type="project" value="TreeGrafter"/>
</dbReference>
<evidence type="ECO:0000256" key="1">
    <source>
        <dbReference type="ARBA" id="ARBA00004141"/>
    </source>
</evidence>
<evidence type="ECO:0000313" key="3">
    <source>
        <dbReference type="EMBL" id="MCI02821.1"/>
    </source>
</evidence>
<accession>A0A392NSK2</accession>
<keyword evidence="4" id="KW-1185">Reference proteome</keyword>
<dbReference type="EMBL" id="LXQA010050312">
    <property type="protein sequence ID" value="MCI02821.1"/>
    <property type="molecule type" value="Genomic_DNA"/>
</dbReference>
<comment type="similarity">
    <text evidence="2">Belongs to the MscS (TC 1.A.23) family.</text>
</comment>
<feature type="non-terminal residue" evidence="3">
    <location>
        <position position="1"/>
    </location>
</feature>
<dbReference type="PANTHER" id="PTHR31618">
    <property type="entry name" value="MECHANOSENSITIVE ION CHANNEL PROTEIN 5"/>
    <property type="match status" value="1"/>
</dbReference>
<dbReference type="Proteomes" id="UP000265520">
    <property type="component" value="Unassembled WGS sequence"/>
</dbReference>
<dbReference type="AlphaFoldDB" id="A0A392NSK2"/>
<organism evidence="3 4">
    <name type="scientific">Trifolium medium</name>
    <dbReference type="NCBI Taxonomy" id="97028"/>
    <lineage>
        <taxon>Eukaryota</taxon>
        <taxon>Viridiplantae</taxon>
        <taxon>Streptophyta</taxon>
        <taxon>Embryophyta</taxon>
        <taxon>Tracheophyta</taxon>
        <taxon>Spermatophyta</taxon>
        <taxon>Magnoliopsida</taxon>
        <taxon>eudicotyledons</taxon>
        <taxon>Gunneridae</taxon>
        <taxon>Pentapetalae</taxon>
        <taxon>rosids</taxon>
        <taxon>fabids</taxon>
        <taxon>Fabales</taxon>
        <taxon>Fabaceae</taxon>
        <taxon>Papilionoideae</taxon>
        <taxon>50 kb inversion clade</taxon>
        <taxon>NPAAA clade</taxon>
        <taxon>Hologalegina</taxon>
        <taxon>IRL clade</taxon>
        <taxon>Trifolieae</taxon>
        <taxon>Trifolium</taxon>
    </lineage>
</organism>
<dbReference type="GO" id="GO:0008381">
    <property type="term" value="F:mechanosensitive monoatomic ion channel activity"/>
    <property type="evidence" value="ECO:0007669"/>
    <property type="project" value="TreeGrafter"/>
</dbReference>
<comment type="subcellular location">
    <subcellularLocation>
        <location evidence="1">Membrane</location>
        <topology evidence="1">Multi-pass membrane protein</topology>
    </subcellularLocation>
</comment>
<dbReference type="PANTHER" id="PTHR31618:SF20">
    <property type="entry name" value="MECHANOSENSITIVE ION CHANNEL PROTEIN 10"/>
    <property type="match status" value="1"/>
</dbReference>
<reference evidence="3 4" key="1">
    <citation type="journal article" date="2018" name="Front. Plant Sci.">
        <title>Red Clover (Trifolium pratense) and Zigzag Clover (T. medium) - A Picture of Genomic Similarities and Differences.</title>
        <authorList>
            <person name="Dluhosova J."/>
            <person name="Istvanek J."/>
            <person name="Nedelnik J."/>
            <person name="Repkova J."/>
        </authorList>
    </citation>
    <scope>NUCLEOTIDE SEQUENCE [LARGE SCALE GENOMIC DNA]</scope>
    <source>
        <strain evidence="4">cv. 10/8</strain>
        <tissue evidence="3">Leaf</tissue>
    </source>
</reference>
<proteinExistence type="inferred from homology"/>
<evidence type="ECO:0000313" key="4">
    <source>
        <dbReference type="Proteomes" id="UP000265520"/>
    </source>
</evidence>
<comment type="caution">
    <text evidence="3">The sequence shown here is derived from an EMBL/GenBank/DDBJ whole genome shotgun (WGS) entry which is preliminary data.</text>
</comment>
<sequence>GIEFSIDFMTPAEKIGALKEKVQRYLERNPQYWHPNFGLFVIEIENVNKIKMGLYVTHTINFQDFGEKVKRKSDLVMEVKRIFEELSIRYNLLPQGVHLRYMEPDTSYLK</sequence>
<dbReference type="InterPro" id="IPR016688">
    <property type="entry name" value="MscS-like_plants/fungi"/>
</dbReference>
<dbReference type="GO" id="GO:0005886">
    <property type="term" value="C:plasma membrane"/>
    <property type="evidence" value="ECO:0007669"/>
    <property type="project" value="TreeGrafter"/>
</dbReference>
<name>A0A392NSK2_9FABA</name>
<dbReference type="GO" id="GO:0050982">
    <property type="term" value="P:detection of mechanical stimulus"/>
    <property type="evidence" value="ECO:0007669"/>
    <property type="project" value="TreeGrafter"/>
</dbReference>
<evidence type="ECO:0000256" key="2">
    <source>
        <dbReference type="ARBA" id="ARBA00008017"/>
    </source>
</evidence>